<protein>
    <submittedName>
        <fullName evidence="2">Uncharacterized protein</fullName>
    </submittedName>
</protein>
<accession>A0AAJ0BLA3</accession>
<feature type="compositionally biased region" description="Basic and acidic residues" evidence="1">
    <location>
        <begin position="121"/>
        <end position="147"/>
    </location>
</feature>
<evidence type="ECO:0000313" key="3">
    <source>
        <dbReference type="Proteomes" id="UP001239445"/>
    </source>
</evidence>
<proteinExistence type="predicted"/>
<evidence type="ECO:0000256" key="1">
    <source>
        <dbReference type="SAM" id="MobiDB-lite"/>
    </source>
</evidence>
<keyword evidence="3" id="KW-1185">Reference proteome</keyword>
<gene>
    <name evidence="2" type="ORF">QBC47DRAFT_427591</name>
</gene>
<comment type="caution">
    <text evidence="2">The sequence shown here is derived from an EMBL/GenBank/DDBJ whole genome shotgun (WGS) entry which is preliminary data.</text>
</comment>
<name>A0AAJ0BLA3_9PEZI</name>
<evidence type="ECO:0000313" key="2">
    <source>
        <dbReference type="EMBL" id="KAK1760388.1"/>
    </source>
</evidence>
<dbReference type="Proteomes" id="UP001239445">
    <property type="component" value="Unassembled WGS sequence"/>
</dbReference>
<dbReference type="AlphaFoldDB" id="A0AAJ0BLA3"/>
<sequence>MADKRIESQTTELSSLLKTIADSTLNSERLLVRYPEWRDVMNKLRVGSEQLEKFNSRFHESETQCKQLRQELDARIRTSTLQEELLQMKAARYEEKIIECERKIAECNEAIAKTQALQEKQRDQIDKEKSKLDEEKSELDKERRKLSESQTRSEALNKKLVKRLGKVAKEARRKTKYTTRFAAREGKLRQKLAKSVKKAATLRAENQALKEATSRTSNVESGASLAARPDEVPNNDVQTIQIAVEEPQRSSESEPNMAGSKRRRTTSPDPVVRPEQELFLTTLERSATILKKIAPQIVGQGVARPGRVLAGLSSLTAGEAQWQNWEDFSLHGEVGSWYCFKDILYCGHHGAVLKELMDPENVELGGQCYKHKKHTTTCIQIRKLPTEAADSQRYQATAFTFN</sequence>
<dbReference type="EMBL" id="MU839827">
    <property type="protein sequence ID" value="KAK1760388.1"/>
    <property type="molecule type" value="Genomic_DNA"/>
</dbReference>
<organism evidence="2 3">
    <name type="scientific">Echria macrotheca</name>
    <dbReference type="NCBI Taxonomy" id="438768"/>
    <lineage>
        <taxon>Eukaryota</taxon>
        <taxon>Fungi</taxon>
        <taxon>Dikarya</taxon>
        <taxon>Ascomycota</taxon>
        <taxon>Pezizomycotina</taxon>
        <taxon>Sordariomycetes</taxon>
        <taxon>Sordariomycetidae</taxon>
        <taxon>Sordariales</taxon>
        <taxon>Schizotheciaceae</taxon>
        <taxon>Echria</taxon>
    </lineage>
</organism>
<feature type="region of interest" description="Disordered" evidence="1">
    <location>
        <begin position="208"/>
        <end position="272"/>
    </location>
</feature>
<feature type="region of interest" description="Disordered" evidence="1">
    <location>
        <begin position="121"/>
        <end position="154"/>
    </location>
</feature>
<reference evidence="2" key="1">
    <citation type="submission" date="2023-06" db="EMBL/GenBank/DDBJ databases">
        <title>Genome-scale phylogeny and comparative genomics of the fungal order Sordariales.</title>
        <authorList>
            <consortium name="Lawrence Berkeley National Laboratory"/>
            <person name="Hensen N."/>
            <person name="Bonometti L."/>
            <person name="Westerberg I."/>
            <person name="Brannstrom I.O."/>
            <person name="Guillou S."/>
            <person name="Cros-Aarteil S."/>
            <person name="Calhoun S."/>
            <person name="Haridas S."/>
            <person name="Kuo A."/>
            <person name="Mondo S."/>
            <person name="Pangilinan J."/>
            <person name="Riley R."/>
            <person name="Labutti K."/>
            <person name="Andreopoulos B."/>
            <person name="Lipzen A."/>
            <person name="Chen C."/>
            <person name="Yanf M."/>
            <person name="Daum C."/>
            <person name="Ng V."/>
            <person name="Clum A."/>
            <person name="Steindorff A."/>
            <person name="Ohm R."/>
            <person name="Martin F."/>
            <person name="Silar P."/>
            <person name="Natvig D."/>
            <person name="Lalanne C."/>
            <person name="Gautier V."/>
            <person name="Ament-Velasquez S.L."/>
            <person name="Kruys A."/>
            <person name="Hutchinson M.I."/>
            <person name="Powell A.J."/>
            <person name="Barry K."/>
            <person name="Miller A.N."/>
            <person name="Grigoriev I.V."/>
            <person name="Debuchy R."/>
            <person name="Gladieux P."/>
            <person name="Thoren M.H."/>
            <person name="Johannesson H."/>
        </authorList>
    </citation>
    <scope>NUCLEOTIDE SEQUENCE</scope>
    <source>
        <strain evidence="2">PSN4</strain>
    </source>
</reference>